<dbReference type="RefSeq" id="WP_120195756.1">
    <property type="nucleotide sequence ID" value="NZ_MCIA01000006.1"/>
</dbReference>
<name>A0A419T8K3_9FIRM</name>
<dbReference type="Pfam" id="PF02579">
    <property type="entry name" value="Nitro_FeMo-Co"/>
    <property type="match status" value="1"/>
</dbReference>
<dbReference type="OrthoDB" id="280278at2"/>
<dbReference type="SUPFAM" id="SSF53146">
    <property type="entry name" value="Nitrogenase accessory factor-like"/>
    <property type="match status" value="1"/>
</dbReference>
<evidence type="ECO:0000259" key="1">
    <source>
        <dbReference type="Pfam" id="PF02579"/>
    </source>
</evidence>
<dbReference type="Gene3D" id="3.30.420.130">
    <property type="entry name" value="Dinitrogenase iron-molybdenum cofactor biosynthesis domain"/>
    <property type="match status" value="1"/>
</dbReference>
<evidence type="ECO:0000313" key="2">
    <source>
        <dbReference type="EMBL" id="RKD33696.1"/>
    </source>
</evidence>
<dbReference type="PANTHER" id="PTHR33937">
    <property type="entry name" value="IRON-MOLYBDENUM PROTEIN-RELATED-RELATED"/>
    <property type="match status" value="1"/>
</dbReference>
<dbReference type="InterPro" id="IPR036105">
    <property type="entry name" value="DiNase_FeMo-co_biosyn_sf"/>
</dbReference>
<dbReference type="Proteomes" id="UP000284277">
    <property type="component" value="Unassembled WGS sequence"/>
</dbReference>
<dbReference type="AlphaFoldDB" id="A0A419T8K3"/>
<dbReference type="InterPro" id="IPR003731">
    <property type="entry name" value="Di-Nase_FeMo-co_biosynth"/>
</dbReference>
<comment type="caution">
    <text evidence="2">The sequence shown here is derived from an EMBL/GenBank/DDBJ whole genome shotgun (WGS) entry which is preliminary data.</text>
</comment>
<dbReference type="PANTHER" id="PTHR33937:SF2">
    <property type="entry name" value="DINITROGENASE IRON-MOLYBDENUM COFACTOR BIOSYNTHESIS DOMAIN-CONTAINING PROTEIN"/>
    <property type="match status" value="1"/>
</dbReference>
<evidence type="ECO:0000313" key="3">
    <source>
        <dbReference type="Proteomes" id="UP000284277"/>
    </source>
</evidence>
<proteinExistence type="predicted"/>
<keyword evidence="3" id="KW-1185">Reference proteome</keyword>
<protein>
    <recommendedName>
        <fullName evidence="1">Dinitrogenase iron-molybdenum cofactor biosynthesis domain-containing protein</fullName>
    </recommendedName>
</protein>
<gene>
    <name evidence="2" type="ORF">BET01_14330</name>
</gene>
<organism evidence="2 3">
    <name type="scientific">Lacrimispora algidixylanolytica</name>
    <dbReference type="NCBI Taxonomy" id="94868"/>
    <lineage>
        <taxon>Bacteria</taxon>
        <taxon>Bacillati</taxon>
        <taxon>Bacillota</taxon>
        <taxon>Clostridia</taxon>
        <taxon>Lachnospirales</taxon>
        <taxon>Lachnospiraceae</taxon>
        <taxon>Lacrimispora</taxon>
    </lineage>
</organism>
<dbReference type="InterPro" id="IPR051840">
    <property type="entry name" value="NifX/NifY_domain"/>
</dbReference>
<reference evidence="2 3" key="1">
    <citation type="submission" date="2016-08" db="EMBL/GenBank/DDBJ databases">
        <title>A new outlook on sporulation: Clostridium algidixylanolyticum.</title>
        <authorList>
            <person name="Poppleton D.I."/>
            <person name="Gribaldo S."/>
        </authorList>
    </citation>
    <scope>NUCLEOTIDE SEQUENCE [LARGE SCALE GENOMIC DNA]</scope>
    <source>
        <strain evidence="2 3">SPL73</strain>
    </source>
</reference>
<sequence>MKYKIGIASSDGKVVNLHFGKAGVFYIVEADSETMTFHYKERRETNPVCQGQEHDDMKLDGLADRLKDCDYVLVSRIGEGARTALSRYSTLAFELPGFVEDSIKRLLSYVEVQNLLNE</sequence>
<feature type="domain" description="Dinitrogenase iron-molybdenum cofactor biosynthesis" evidence="1">
    <location>
        <begin position="11"/>
        <end position="107"/>
    </location>
</feature>
<dbReference type="EMBL" id="MCIA01000006">
    <property type="protein sequence ID" value="RKD33696.1"/>
    <property type="molecule type" value="Genomic_DNA"/>
</dbReference>
<accession>A0A419T8K3</accession>